<keyword evidence="1" id="KW-0812">Transmembrane</keyword>
<sequence length="45" mass="4710">MEWLIVTLLFAVTSIGVFLLTGSLVQALLVGALVWVVALGVVAIL</sequence>
<keyword evidence="1" id="KW-0472">Membrane</keyword>
<accession>K0F987</accession>
<reference evidence="2 3" key="1">
    <citation type="journal article" date="2012" name="J. Bacteriol.">
        <title>Complete genome sequence of Nocardia brasiliensis HUJEG-1.</title>
        <authorList>
            <person name="Vera-Cabrera L."/>
            <person name="Ortiz-Lopez R."/>
            <person name="Elizondo-Gonzalez R."/>
            <person name="Perez-Maya A.A."/>
            <person name="Ocampo-Candiani J."/>
        </authorList>
    </citation>
    <scope>NUCLEOTIDE SEQUENCE [LARGE SCALE GENOMIC DNA]</scope>
    <source>
        <strain evidence="3">ATCC 700358</strain>
    </source>
</reference>
<evidence type="ECO:0000313" key="2">
    <source>
        <dbReference type="EMBL" id="AFU06294.1"/>
    </source>
</evidence>
<dbReference type="AlphaFoldDB" id="K0F987"/>
<evidence type="ECO:0000313" key="3">
    <source>
        <dbReference type="Proteomes" id="UP000006304"/>
    </source>
</evidence>
<dbReference type="EMBL" id="CP003876">
    <property type="protein sequence ID" value="AFU06294.1"/>
    <property type="molecule type" value="Genomic_DNA"/>
</dbReference>
<evidence type="ECO:0000256" key="1">
    <source>
        <dbReference type="SAM" id="Phobius"/>
    </source>
</evidence>
<dbReference type="STRING" id="1133849.O3I_041745"/>
<gene>
    <name evidence="2" type="ORF">O3I_041745</name>
</gene>
<organism evidence="2 3">
    <name type="scientific">Nocardia brasiliensis (strain ATCC 700358 / HUJEG-1)</name>
    <dbReference type="NCBI Taxonomy" id="1133849"/>
    <lineage>
        <taxon>Bacteria</taxon>
        <taxon>Bacillati</taxon>
        <taxon>Actinomycetota</taxon>
        <taxon>Actinomycetes</taxon>
        <taxon>Mycobacteriales</taxon>
        <taxon>Nocardiaceae</taxon>
        <taxon>Nocardia</taxon>
    </lineage>
</organism>
<feature type="transmembrane region" description="Helical" evidence="1">
    <location>
        <begin position="24"/>
        <end position="44"/>
    </location>
</feature>
<keyword evidence="1" id="KW-1133">Transmembrane helix</keyword>
<dbReference type="KEGG" id="nbr:O3I_041745"/>
<name>K0F987_NOCB7</name>
<protein>
    <submittedName>
        <fullName evidence="2">Uncharacterized protein</fullName>
    </submittedName>
</protein>
<dbReference type="HOGENOM" id="CLU_206569_0_0_11"/>
<proteinExistence type="predicted"/>
<keyword evidence="3" id="KW-1185">Reference proteome</keyword>
<dbReference type="Proteomes" id="UP000006304">
    <property type="component" value="Chromosome"/>
</dbReference>